<organism evidence="2 3">
    <name type="scientific">Mucilaginibacter psychrotolerans</name>
    <dbReference type="NCBI Taxonomy" id="1524096"/>
    <lineage>
        <taxon>Bacteria</taxon>
        <taxon>Pseudomonadati</taxon>
        <taxon>Bacteroidota</taxon>
        <taxon>Sphingobacteriia</taxon>
        <taxon>Sphingobacteriales</taxon>
        <taxon>Sphingobacteriaceae</taxon>
        <taxon>Mucilaginibacter</taxon>
    </lineage>
</organism>
<dbReference type="EMBL" id="SOZE01000025">
    <property type="protein sequence ID" value="TFF34939.1"/>
    <property type="molecule type" value="Genomic_DNA"/>
</dbReference>
<protein>
    <recommendedName>
        <fullName evidence="4">Outer membrane protein beta-barrel domain-containing protein</fullName>
    </recommendedName>
</protein>
<dbReference type="SUPFAM" id="SSF56925">
    <property type="entry name" value="OMPA-like"/>
    <property type="match status" value="1"/>
</dbReference>
<evidence type="ECO:0000313" key="3">
    <source>
        <dbReference type="Proteomes" id="UP000297540"/>
    </source>
</evidence>
<accession>A0A4Y8S7E0</accession>
<comment type="caution">
    <text evidence="2">The sequence shown here is derived from an EMBL/GenBank/DDBJ whole genome shotgun (WGS) entry which is preliminary data.</text>
</comment>
<keyword evidence="1" id="KW-0732">Signal</keyword>
<reference evidence="2 3" key="1">
    <citation type="journal article" date="2017" name="Int. J. Syst. Evol. Microbiol.">
        <title>Mucilaginibacterpsychrotolerans sp. nov., isolated from peatlands.</title>
        <authorList>
            <person name="Deng Y."/>
            <person name="Shen L."/>
            <person name="Xu B."/>
            <person name="Liu Y."/>
            <person name="Gu Z."/>
            <person name="Liu H."/>
            <person name="Zhou Y."/>
        </authorList>
    </citation>
    <scope>NUCLEOTIDE SEQUENCE [LARGE SCALE GENOMIC DNA]</scope>
    <source>
        <strain evidence="2 3">NH7-4</strain>
    </source>
</reference>
<feature type="signal peptide" evidence="1">
    <location>
        <begin position="1"/>
        <end position="18"/>
    </location>
</feature>
<keyword evidence="3" id="KW-1185">Reference proteome</keyword>
<evidence type="ECO:0000313" key="2">
    <source>
        <dbReference type="EMBL" id="TFF34939.1"/>
    </source>
</evidence>
<dbReference type="RefSeq" id="WP_133234210.1">
    <property type="nucleotide sequence ID" value="NZ_SOZE01000025.1"/>
</dbReference>
<gene>
    <name evidence="2" type="ORF">E2R66_20430</name>
</gene>
<dbReference type="OrthoDB" id="668980at2"/>
<dbReference type="InterPro" id="IPR011250">
    <property type="entry name" value="OMP/PagP_B-barrel"/>
</dbReference>
<dbReference type="Proteomes" id="UP000297540">
    <property type="component" value="Unassembled WGS sequence"/>
</dbReference>
<evidence type="ECO:0000256" key="1">
    <source>
        <dbReference type="SAM" id="SignalP"/>
    </source>
</evidence>
<name>A0A4Y8S7E0_9SPHI</name>
<evidence type="ECO:0008006" key="4">
    <source>
        <dbReference type="Google" id="ProtNLM"/>
    </source>
</evidence>
<dbReference type="AlphaFoldDB" id="A0A4Y8S7E0"/>
<feature type="chain" id="PRO_5021420001" description="Outer membrane protein beta-barrel domain-containing protein" evidence="1">
    <location>
        <begin position="19"/>
        <end position="169"/>
    </location>
</feature>
<sequence>MKKFLPLLFLFFYAAAHSQTQTSPQKAFSVGLDLAIPTNSIYNIGFGGSGKAEVPIVGAASLTFTAGYTSLYFKSSLLGSAQSQQPSGFLPLKAGVKYYLSEGFYIEGEAGTSIETNYAKNKLFAFAISPGFLLPINQNSAVDLSFRYENWGNGRVRQTGIRAAYRFSW</sequence>
<proteinExistence type="predicted"/>